<dbReference type="Proteomes" id="UP000028500">
    <property type="component" value="Unassembled WGS sequence"/>
</dbReference>
<dbReference type="InterPro" id="IPR015422">
    <property type="entry name" value="PyrdxlP-dep_Trfase_small"/>
</dbReference>
<evidence type="ECO:0000313" key="5">
    <source>
        <dbReference type="Proteomes" id="UP000028500"/>
    </source>
</evidence>
<dbReference type="InterPro" id="IPR016454">
    <property type="entry name" value="Cysteine_dSase"/>
</dbReference>
<keyword evidence="5" id="KW-1185">Reference proteome</keyword>
<dbReference type="PANTHER" id="PTHR11601:SF50">
    <property type="entry name" value="CYSTEINE DESULFURASE ISCS 2-RELATED"/>
    <property type="match status" value="1"/>
</dbReference>
<sequence>MKLEYIYLDNAATTIPLENRLAKRTFIANPSSSHLLGRQARKFLDDTKMLLCDKFGGKPYNYIFNSGATESANFIIQGICKHIISRGLERNEIIISEIEHPAIFNTAKKMESLGFKVRVIPVDSNGVIKIEDALAFLNQRTAMVCVMSVNNETGVIQPLNSLFSRIKDFSKNIITVCDAVQAVFKGVTLPLLTHTDCFFASGHKIGANKGIGFLYMNAGVFVEPLMYGGGQEEGLRSGTENMDGIDSLHDSIMYHTQNEENIKIHLKDLSGKLYSCLNELGIVFSVNTSDAEKSDYIHSVSFDNLPSAQLAEFLSINGIFVSRGSACSSTSTQTSRVLSAMGLNMQCISSTIRISFSPLNHVHEVELLCNKISEFKNSRL</sequence>
<dbReference type="PIRSF" id="PIRSF005572">
    <property type="entry name" value="NifS"/>
    <property type="match status" value="1"/>
</dbReference>
<feature type="domain" description="Aminotransferase class V" evidence="3">
    <location>
        <begin position="6"/>
        <end position="368"/>
    </location>
</feature>
<dbReference type="OrthoDB" id="9804366at2"/>
<comment type="caution">
    <text evidence="4">The sequence shown here is derived from an EMBL/GenBank/DDBJ whole genome shotgun (WGS) entry which is preliminary data.</text>
</comment>
<evidence type="ECO:0000259" key="3">
    <source>
        <dbReference type="Pfam" id="PF00266"/>
    </source>
</evidence>
<accession>A0A077PK78</accession>
<dbReference type="Gene3D" id="3.90.1150.10">
    <property type="entry name" value="Aspartate Aminotransferase, domain 1"/>
    <property type="match status" value="1"/>
</dbReference>
<gene>
    <name evidence="4" type="ORF">XBKQ1_2890008</name>
</gene>
<keyword evidence="2" id="KW-0663">Pyridoxal phosphate</keyword>
<dbReference type="SUPFAM" id="SSF53383">
    <property type="entry name" value="PLP-dependent transferases"/>
    <property type="match status" value="1"/>
</dbReference>
<evidence type="ECO:0000256" key="2">
    <source>
        <dbReference type="ARBA" id="ARBA00022898"/>
    </source>
</evidence>
<dbReference type="EMBL" id="CBSY010000211">
    <property type="protein sequence ID" value="CDH21027.1"/>
    <property type="molecule type" value="Genomic_DNA"/>
</dbReference>
<proteinExistence type="predicted"/>
<protein>
    <recommendedName>
        <fullName evidence="3">Aminotransferase class V domain-containing protein</fullName>
    </recommendedName>
</protein>
<reference evidence="4" key="1">
    <citation type="submission" date="2013-07" db="EMBL/GenBank/DDBJ databases">
        <title>Sub-species coevolution in mutualistic symbiosis.</title>
        <authorList>
            <person name="Murfin K."/>
            <person name="Klassen J."/>
            <person name="Lee M."/>
            <person name="Forst S."/>
            <person name="Stock P."/>
            <person name="Goodrich-Blair H."/>
        </authorList>
    </citation>
    <scope>NUCLEOTIDE SEQUENCE [LARGE SCALE GENOMIC DNA]</scope>
    <source>
        <strain evidence="4">Kraussei Quebec</strain>
    </source>
</reference>
<dbReference type="PANTHER" id="PTHR11601">
    <property type="entry name" value="CYSTEINE DESULFURYLASE FAMILY MEMBER"/>
    <property type="match status" value="1"/>
</dbReference>
<dbReference type="AlphaFoldDB" id="A0A077PK78"/>
<evidence type="ECO:0000313" key="4">
    <source>
        <dbReference type="EMBL" id="CDH21027.1"/>
    </source>
</evidence>
<dbReference type="Gene3D" id="3.40.640.10">
    <property type="entry name" value="Type I PLP-dependent aspartate aminotransferase-like (Major domain)"/>
    <property type="match status" value="1"/>
</dbReference>
<dbReference type="InterPro" id="IPR015424">
    <property type="entry name" value="PyrdxlP-dep_Trfase"/>
</dbReference>
<dbReference type="InterPro" id="IPR000192">
    <property type="entry name" value="Aminotrans_V_dom"/>
</dbReference>
<dbReference type="Gene3D" id="1.10.260.50">
    <property type="match status" value="1"/>
</dbReference>
<evidence type="ECO:0000256" key="1">
    <source>
        <dbReference type="ARBA" id="ARBA00001933"/>
    </source>
</evidence>
<name>A0A077PK78_XENBV</name>
<dbReference type="Pfam" id="PF00266">
    <property type="entry name" value="Aminotran_5"/>
    <property type="match status" value="1"/>
</dbReference>
<organism evidence="4 5">
    <name type="scientific">Xenorhabdus bovienii str. kraussei Quebec</name>
    <dbReference type="NCBI Taxonomy" id="1398203"/>
    <lineage>
        <taxon>Bacteria</taxon>
        <taxon>Pseudomonadati</taxon>
        <taxon>Pseudomonadota</taxon>
        <taxon>Gammaproteobacteria</taxon>
        <taxon>Enterobacterales</taxon>
        <taxon>Morganellaceae</taxon>
        <taxon>Xenorhabdus</taxon>
    </lineage>
</organism>
<dbReference type="HOGENOM" id="CLU_003433_0_0_6"/>
<comment type="cofactor">
    <cofactor evidence="1">
        <name>pyridoxal 5'-phosphate</name>
        <dbReference type="ChEBI" id="CHEBI:597326"/>
    </cofactor>
</comment>
<dbReference type="RefSeq" id="WP_038250618.1">
    <property type="nucleotide sequence ID" value="NZ_CAWLZI010000270.1"/>
</dbReference>
<dbReference type="InterPro" id="IPR015421">
    <property type="entry name" value="PyrdxlP-dep_Trfase_major"/>
</dbReference>